<evidence type="ECO:0000256" key="1">
    <source>
        <dbReference type="SAM" id="MobiDB-lite"/>
    </source>
</evidence>
<dbReference type="EMBL" id="JAGRRH010000014">
    <property type="protein sequence ID" value="KAG7358925.1"/>
    <property type="molecule type" value="Genomic_DNA"/>
</dbReference>
<gene>
    <name evidence="2" type="ORF">IV203_015514</name>
</gene>
<evidence type="ECO:0000313" key="2">
    <source>
        <dbReference type="EMBL" id="KAG7358925.1"/>
    </source>
</evidence>
<organism evidence="2 3">
    <name type="scientific">Nitzschia inconspicua</name>
    <dbReference type="NCBI Taxonomy" id="303405"/>
    <lineage>
        <taxon>Eukaryota</taxon>
        <taxon>Sar</taxon>
        <taxon>Stramenopiles</taxon>
        <taxon>Ochrophyta</taxon>
        <taxon>Bacillariophyta</taxon>
        <taxon>Bacillariophyceae</taxon>
        <taxon>Bacillariophycidae</taxon>
        <taxon>Bacillariales</taxon>
        <taxon>Bacillariaceae</taxon>
        <taxon>Nitzschia</taxon>
    </lineage>
</organism>
<dbReference type="AlphaFoldDB" id="A0A9K3LAS0"/>
<comment type="caution">
    <text evidence="2">The sequence shown here is derived from an EMBL/GenBank/DDBJ whole genome shotgun (WGS) entry which is preliminary data.</text>
</comment>
<feature type="region of interest" description="Disordered" evidence="1">
    <location>
        <begin position="54"/>
        <end position="77"/>
    </location>
</feature>
<sequence>MECTGVPNRIQVSQATAKLLREAGKSTWLTPRSGVIHAKGKGVLATCGLIPTSGAEKKKQPVPQLSKGSVKSHWMKW</sequence>
<dbReference type="Proteomes" id="UP000693970">
    <property type="component" value="Unassembled WGS sequence"/>
</dbReference>
<evidence type="ECO:0000313" key="3">
    <source>
        <dbReference type="Proteomes" id="UP000693970"/>
    </source>
</evidence>
<name>A0A9K3LAS0_9STRA</name>
<accession>A0A9K3LAS0</accession>
<proteinExistence type="predicted"/>
<protein>
    <submittedName>
        <fullName evidence="2">Uncharacterized protein</fullName>
    </submittedName>
</protein>
<reference evidence="2" key="2">
    <citation type="submission" date="2021-04" db="EMBL/GenBank/DDBJ databases">
        <authorList>
            <person name="Podell S."/>
        </authorList>
    </citation>
    <scope>NUCLEOTIDE SEQUENCE</scope>
    <source>
        <strain evidence="2">Hildebrandi</strain>
    </source>
</reference>
<reference evidence="2" key="1">
    <citation type="journal article" date="2021" name="Sci. Rep.">
        <title>Diploid genomic architecture of Nitzschia inconspicua, an elite biomass production diatom.</title>
        <authorList>
            <person name="Oliver A."/>
            <person name="Podell S."/>
            <person name="Pinowska A."/>
            <person name="Traller J.C."/>
            <person name="Smith S.R."/>
            <person name="McClure R."/>
            <person name="Beliaev A."/>
            <person name="Bohutskyi P."/>
            <person name="Hill E.A."/>
            <person name="Rabines A."/>
            <person name="Zheng H."/>
            <person name="Allen L.Z."/>
            <person name="Kuo A."/>
            <person name="Grigoriev I.V."/>
            <person name="Allen A.E."/>
            <person name="Hazlebeck D."/>
            <person name="Allen E.E."/>
        </authorList>
    </citation>
    <scope>NUCLEOTIDE SEQUENCE</scope>
    <source>
        <strain evidence="2">Hildebrandi</strain>
    </source>
</reference>
<keyword evidence="3" id="KW-1185">Reference proteome</keyword>